<evidence type="ECO:0000256" key="3">
    <source>
        <dbReference type="ARBA" id="ARBA00022553"/>
    </source>
</evidence>
<feature type="compositionally biased region" description="Acidic residues" evidence="15">
    <location>
        <begin position="729"/>
        <end position="762"/>
    </location>
</feature>
<dbReference type="AlphaFoldDB" id="A0A851M0R2"/>
<evidence type="ECO:0000256" key="14">
    <source>
        <dbReference type="SAM" id="Coils"/>
    </source>
</evidence>
<keyword evidence="11" id="KW-0539">Nucleus</keyword>
<feature type="domain" description="PHD-type" evidence="16">
    <location>
        <begin position="652"/>
        <end position="702"/>
    </location>
</feature>
<feature type="compositionally biased region" description="Polar residues" evidence="15">
    <location>
        <begin position="827"/>
        <end position="839"/>
    </location>
</feature>
<dbReference type="InterPro" id="IPR013083">
    <property type="entry name" value="Znf_RING/FYVE/PHD"/>
</dbReference>
<dbReference type="PROSITE" id="PS01359">
    <property type="entry name" value="ZF_PHD_1"/>
    <property type="match status" value="1"/>
</dbReference>
<dbReference type="SMART" id="SM00249">
    <property type="entry name" value="PHD"/>
    <property type="match status" value="1"/>
</dbReference>
<feature type="compositionally biased region" description="Polar residues" evidence="15">
    <location>
        <begin position="872"/>
        <end position="881"/>
    </location>
</feature>
<accession>A0A851M0R2</accession>
<dbReference type="FunFam" id="3.30.40.10:FF:000300">
    <property type="entry name" value="Bromodomain adjacent to zinc finger domain protein 1A"/>
    <property type="match status" value="1"/>
</dbReference>
<evidence type="ECO:0000313" key="19">
    <source>
        <dbReference type="EMBL" id="NXC21225.1"/>
    </source>
</evidence>
<evidence type="ECO:0000256" key="11">
    <source>
        <dbReference type="ARBA" id="ARBA00023242"/>
    </source>
</evidence>
<dbReference type="InterPro" id="IPR047171">
    <property type="entry name" value="BAZ1A"/>
</dbReference>
<keyword evidence="3" id="KW-0597">Phosphoprotein</keyword>
<feature type="region of interest" description="Disordered" evidence="15">
    <location>
        <begin position="706"/>
        <end position="772"/>
    </location>
</feature>
<evidence type="ECO:0000256" key="9">
    <source>
        <dbReference type="ARBA" id="ARBA00023117"/>
    </source>
</evidence>
<dbReference type="OrthoDB" id="332390at2759"/>
<protein>
    <recommendedName>
        <fullName evidence="12">Bromodomain adjacent to zinc finger domain protein 1A</fullName>
    </recommendedName>
</protein>
<feature type="region of interest" description="Disordered" evidence="15">
    <location>
        <begin position="899"/>
        <end position="942"/>
    </location>
</feature>
<dbReference type="InterPro" id="IPR019786">
    <property type="entry name" value="Zinc_finger_PHD-type_CS"/>
</dbReference>
<feature type="compositionally biased region" description="Acidic residues" evidence="15">
    <location>
        <begin position="303"/>
        <end position="313"/>
    </location>
</feature>
<reference evidence="19" key="1">
    <citation type="submission" date="2019-09" db="EMBL/GenBank/DDBJ databases">
        <title>Bird 10,000 Genomes (B10K) Project - Family phase.</title>
        <authorList>
            <person name="Zhang G."/>
        </authorList>
    </citation>
    <scope>NUCLEOTIDE SEQUENCE</scope>
    <source>
        <strain evidence="19">B10K-CU-031-40</strain>
    </source>
</reference>
<evidence type="ECO:0000256" key="5">
    <source>
        <dbReference type="ARBA" id="ARBA00022771"/>
    </source>
</evidence>
<dbReference type="GO" id="GO:0006355">
    <property type="term" value="P:regulation of DNA-templated transcription"/>
    <property type="evidence" value="ECO:0007669"/>
    <property type="project" value="TreeGrafter"/>
</dbReference>
<dbReference type="SUPFAM" id="SSF57903">
    <property type="entry name" value="FYVE/PHD zinc finger"/>
    <property type="match status" value="1"/>
</dbReference>
<dbReference type="InterPro" id="IPR018501">
    <property type="entry name" value="DDT_dom"/>
</dbReference>
<feature type="non-terminal residue" evidence="19">
    <location>
        <position position="1"/>
    </location>
</feature>
<dbReference type="InterPro" id="IPR001841">
    <property type="entry name" value="Znf_RING"/>
</dbReference>
<feature type="non-terminal residue" evidence="19">
    <location>
        <position position="976"/>
    </location>
</feature>
<dbReference type="Gene3D" id="3.30.40.10">
    <property type="entry name" value="Zinc/RING finger domain, C3HC4 (zinc finger)"/>
    <property type="match status" value="1"/>
</dbReference>
<dbReference type="Pfam" id="PF00628">
    <property type="entry name" value="PHD"/>
    <property type="match status" value="1"/>
</dbReference>
<dbReference type="Pfam" id="PF15612">
    <property type="entry name" value="WHIM1"/>
    <property type="match status" value="1"/>
</dbReference>
<feature type="domain" description="RING-type" evidence="17">
    <location>
        <begin position="655"/>
        <end position="700"/>
    </location>
</feature>
<evidence type="ECO:0000256" key="1">
    <source>
        <dbReference type="ARBA" id="ARBA00004123"/>
    </source>
</evidence>
<dbReference type="SMART" id="SM00571">
    <property type="entry name" value="DDT"/>
    <property type="match status" value="1"/>
</dbReference>
<evidence type="ECO:0000259" key="16">
    <source>
        <dbReference type="PROSITE" id="PS50016"/>
    </source>
</evidence>
<dbReference type="InterPro" id="IPR011011">
    <property type="entry name" value="Znf_FYVE_PHD"/>
</dbReference>
<name>A0A851M0R2_CORCR</name>
<dbReference type="PROSITE" id="PS50827">
    <property type="entry name" value="DDT"/>
    <property type="match status" value="1"/>
</dbReference>
<proteinExistence type="inferred from homology"/>
<feature type="region of interest" description="Disordered" evidence="15">
    <location>
        <begin position="784"/>
        <end position="886"/>
    </location>
</feature>
<dbReference type="InterPro" id="IPR001965">
    <property type="entry name" value="Znf_PHD"/>
</dbReference>
<dbReference type="PROSITE" id="PS50016">
    <property type="entry name" value="ZF_PHD_2"/>
    <property type="match status" value="1"/>
</dbReference>
<evidence type="ECO:0000256" key="4">
    <source>
        <dbReference type="ARBA" id="ARBA00022723"/>
    </source>
</evidence>
<dbReference type="EMBL" id="WBMX01008954">
    <property type="protein sequence ID" value="NXC21225.1"/>
    <property type="molecule type" value="Genomic_DNA"/>
</dbReference>
<keyword evidence="5 13" id="KW-0863">Zinc-finger</keyword>
<feature type="domain" description="DDT" evidence="18">
    <location>
        <begin position="16"/>
        <end position="89"/>
    </location>
</feature>
<dbReference type="GO" id="GO:0045740">
    <property type="term" value="P:positive regulation of DNA replication"/>
    <property type="evidence" value="ECO:0007669"/>
    <property type="project" value="TreeGrafter"/>
</dbReference>
<dbReference type="GO" id="GO:0008623">
    <property type="term" value="C:CHRAC"/>
    <property type="evidence" value="ECO:0007669"/>
    <property type="project" value="TreeGrafter"/>
</dbReference>
<feature type="compositionally biased region" description="Low complexity" evidence="15">
    <location>
        <begin position="840"/>
        <end position="849"/>
    </location>
</feature>
<dbReference type="PROSITE" id="PS50089">
    <property type="entry name" value="ZF_RING_2"/>
    <property type="match status" value="1"/>
</dbReference>
<keyword evidence="7" id="KW-0805">Transcription regulation</keyword>
<dbReference type="PANTHER" id="PTHR46510">
    <property type="entry name" value="BROMODOMAIN ADJACENT TO ZINC FINGER DOMAIN PROTEIN 1A"/>
    <property type="match status" value="1"/>
</dbReference>
<feature type="compositionally biased region" description="Polar residues" evidence="15">
    <location>
        <begin position="785"/>
        <end position="815"/>
    </location>
</feature>
<dbReference type="InterPro" id="IPR019787">
    <property type="entry name" value="Znf_PHD-finger"/>
</dbReference>
<evidence type="ECO:0000313" key="20">
    <source>
        <dbReference type="Proteomes" id="UP000621168"/>
    </source>
</evidence>
<feature type="compositionally biased region" description="Basic and acidic residues" evidence="15">
    <location>
        <begin position="291"/>
        <end position="302"/>
    </location>
</feature>
<dbReference type="GO" id="GO:0031445">
    <property type="term" value="P:regulation of heterochromatin formation"/>
    <property type="evidence" value="ECO:0007669"/>
    <property type="project" value="TreeGrafter"/>
</dbReference>
<feature type="region of interest" description="Disordered" evidence="15">
    <location>
        <begin position="288"/>
        <end position="317"/>
    </location>
</feature>
<dbReference type="Pfam" id="PF02791">
    <property type="entry name" value="DDT"/>
    <property type="match status" value="1"/>
</dbReference>
<keyword evidence="6" id="KW-0862">Zinc</keyword>
<gene>
    <name evidence="19" type="primary">Baz1a_0</name>
    <name evidence="19" type="ORF">CORCRI_R12238</name>
</gene>
<keyword evidence="8 14" id="KW-0175">Coiled coil</keyword>
<comment type="subcellular location">
    <subcellularLocation>
        <location evidence="1">Nucleus</location>
    </subcellularLocation>
</comment>
<dbReference type="InterPro" id="IPR028942">
    <property type="entry name" value="WHIM1_dom"/>
</dbReference>
<evidence type="ECO:0000256" key="15">
    <source>
        <dbReference type="SAM" id="MobiDB-lite"/>
    </source>
</evidence>
<dbReference type="CDD" id="cd15627">
    <property type="entry name" value="PHD_BAZ1A"/>
    <property type="match status" value="1"/>
</dbReference>
<comment type="similarity">
    <text evidence="2">Belongs to the WAL family.</text>
</comment>
<evidence type="ECO:0000256" key="10">
    <source>
        <dbReference type="ARBA" id="ARBA00023163"/>
    </source>
</evidence>
<keyword evidence="4" id="KW-0479">Metal-binding</keyword>
<evidence type="ECO:0000256" key="13">
    <source>
        <dbReference type="PROSITE-ProRule" id="PRU00175"/>
    </source>
</evidence>
<dbReference type="GO" id="GO:0008270">
    <property type="term" value="F:zinc ion binding"/>
    <property type="evidence" value="ECO:0007669"/>
    <property type="project" value="UniProtKB-KW"/>
</dbReference>
<evidence type="ECO:0000256" key="6">
    <source>
        <dbReference type="ARBA" id="ARBA00022833"/>
    </source>
</evidence>
<dbReference type="Proteomes" id="UP000621168">
    <property type="component" value="Unassembled WGS sequence"/>
</dbReference>
<feature type="compositionally biased region" description="Basic residues" evidence="15">
    <location>
        <begin position="816"/>
        <end position="825"/>
    </location>
</feature>
<keyword evidence="20" id="KW-1185">Reference proteome</keyword>
<keyword evidence="10" id="KW-0804">Transcription</keyword>
<evidence type="ECO:0000259" key="18">
    <source>
        <dbReference type="PROSITE" id="PS50827"/>
    </source>
</evidence>
<organism evidence="19 20">
    <name type="scientific">Corythaeola cristata</name>
    <name type="common">Great blue turaco</name>
    <dbReference type="NCBI Taxonomy" id="103954"/>
    <lineage>
        <taxon>Eukaryota</taxon>
        <taxon>Metazoa</taxon>
        <taxon>Chordata</taxon>
        <taxon>Craniata</taxon>
        <taxon>Vertebrata</taxon>
        <taxon>Euteleostomi</taxon>
        <taxon>Archelosauria</taxon>
        <taxon>Archosauria</taxon>
        <taxon>Dinosauria</taxon>
        <taxon>Saurischia</taxon>
        <taxon>Theropoda</taxon>
        <taxon>Coelurosauria</taxon>
        <taxon>Aves</taxon>
        <taxon>Neognathae</taxon>
        <taxon>Neoaves</taxon>
        <taxon>Otidimorphae</taxon>
        <taxon>Musophagiformes</taxon>
        <taxon>Musophagidae</taxon>
        <taxon>Corythaeola</taxon>
    </lineage>
</organism>
<keyword evidence="9" id="KW-0103">Bromodomain</keyword>
<feature type="compositionally biased region" description="Polar residues" evidence="15">
    <location>
        <begin position="924"/>
        <end position="935"/>
    </location>
</feature>
<dbReference type="GO" id="GO:0003677">
    <property type="term" value="F:DNA binding"/>
    <property type="evidence" value="ECO:0007669"/>
    <property type="project" value="TreeGrafter"/>
</dbReference>
<evidence type="ECO:0000256" key="7">
    <source>
        <dbReference type="ARBA" id="ARBA00023015"/>
    </source>
</evidence>
<dbReference type="GO" id="GO:0006338">
    <property type="term" value="P:chromatin remodeling"/>
    <property type="evidence" value="ECO:0007669"/>
    <property type="project" value="InterPro"/>
</dbReference>
<comment type="caution">
    <text evidence="19">The sequence shown here is derived from an EMBL/GenBank/DDBJ whole genome shotgun (WGS) entry which is preliminary data.</text>
</comment>
<dbReference type="GO" id="GO:0000228">
    <property type="term" value="C:nuclear chromosome"/>
    <property type="evidence" value="ECO:0007669"/>
    <property type="project" value="TreeGrafter"/>
</dbReference>
<dbReference type="PANTHER" id="PTHR46510:SF1">
    <property type="entry name" value="BROMODOMAIN ADJACENT TO ZINC FINGER DOMAIN PROTEIN 1A"/>
    <property type="match status" value="1"/>
</dbReference>
<evidence type="ECO:0000259" key="17">
    <source>
        <dbReference type="PROSITE" id="PS50089"/>
    </source>
</evidence>
<evidence type="ECO:0000256" key="2">
    <source>
        <dbReference type="ARBA" id="ARBA00007444"/>
    </source>
</evidence>
<evidence type="ECO:0000256" key="8">
    <source>
        <dbReference type="ARBA" id="ARBA00023054"/>
    </source>
</evidence>
<evidence type="ECO:0000256" key="12">
    <source>
        <dbReference type="ARBA" id="ARBA00068253"/>
    </source>
</evidence>
<sequence length="976" mass="110421">LQELPVPMPVKTRLPPEIFGDALMVLEFLNAFGELFDLQDEFPEGVTLGKLSFMWQEVLEEALVGNDTEGPLCELLFFFLTAIFQAMAEEEEEVAKDQIADAETKDLTEALDEDADPTKSALSAVATLAAAWPQLHQGCNLKNLDLDSCTLSEILRLHILASGADVTSANAKYRYQKRGGFDATDDACMELRLSNPGLLKKLSSTSVYDLLPGEKMKILHALCGKLLTLVSTRDFIEDSVDVLRQAKQEFRELKAEQHRKEREAAAASQLVTVCLFYCVREEEREDLDTSTESKEIERKEQDMDTVTEDEEELGPNKKRGRGNAIMYLFICVRVCTQEVLGFYNGPSSFSNSCSKERGNKIDIDNIDNNNNIDNSTLLLDVDVIPVSVNFSSSIICQPIAAVSVLLKKKHLIYSFKPNIIFPTSRYVGVANCHYRKGVLNLCLVCSALHYFCSLHQQLLSGMKSTNTKLLDIFADKPQIDIRPPSGRGRMVNAHDGSYVSAEKQLELRLRDFLLDIEDRIYQGTLGAIKVTDRQSWRAALEHGRYEFLNDENKENGIIKTVNEECEEMETDDQDKFIVKDSLIILLFFFSISFFFFFKSPSSMEDASDGGRSYKTVLDRWRESLLSSTSLSQVFLHLSTLDRSVVWSKSILNARCKVCRKKGDAESMVLCDGCDRGYHTYCIRPKLKVIPEGDWFCPECRPKQRSRRLSSRQRPSVESDEETAERLGEGEEEANYDDMGQSEEEHYEEAQDEEDESQEEEEISPSKQGRPQVKFPLKMRAAKLNNPFSSRNSQRQPRSATRSQQNTPKQTEPSSKVTRRGLRKVKSAPSSVTKPSLRLNSRTTRQSQSSLQADVFVELLGPRRRRRGRKSADNTLENNPSDSLGFRIVDTADSNERLRKYPVSASKLSLPVTEPKRRGRKRQSTESSAQTSLNRRSSGRQGGVHELSAFEQLVVELVRHDDSWPFMKLVSKIQVTD</sequence>
<feature type="coiled-coil region" evidence="14">
    <location>
        <begin position="236"/>
        <end position="263"/>
    </location>
</feature>